<dbReference type="STRING" id="149040.A0A194X5L3"/>
<dbReference type="InParanoid" id="A0A194X5L3"/>
<dbReference type="KEGG" id="psco:LY89DRAFT_111170"/>
<protein>
    <submittedName>
        <fullName evidence="2">Uncharacterized protein</fullName>
    </submittedName>
</protein>
<dbReference type="GeneID" id="28814799"/>
<keyword evidence="3" id="KW-1185">Reference proteome</keyword>
<sequence length="175" mass="19964">MDVTDNKSVSTHRMSTKKPYQRIQSTSYHRQSTSRLVYKGVLGTIAAKVSSESEENLEAEHSTKAYTREERSWFIIPSFFSRCVQIQYSSAFGSAERVLRTYPIIRDDHPVWKMCSQNDTIGLQQLFSDREISPYSVDSHGATLLHDTVHWFNVETSALLLNFGVQPGVEDARGR</sequence>
<dbReference type="OrthoDB" id="3560546at2759"/>
<feature type="region of interest" description="Disordered" evidence="1">
    <location>
        <begin position="1"/>
        <end position="28"/>
    </location>
</feature>
<accession>A0A194X5L3</accession>
<gene>
    <name evidence="2" type="ORF">LY89DRAFT_111170</name>
</gene>
<evidence type="ECO:0000313" key="2">
    <source>
        <dbReference type="EMBL" id="KUJ15369.1"/>
    </source>
</evidence>
<organism evidence="2 3">
    <name type="scientific">Mollisia scopiformis</name>
    <name type="common">Conifer needle endophyte fungus</name>
    <name type="synonym">Phialocephala scopiformis</name>
    <dbReference type="NCBI Taxonomy" id="149040"/>
    <lineage>
        <taxon>Eukaryota</taxon>
        <taxon>Fungi</taxon>
        <taxon>Dikarya</taxon>
        <taxon>Ascomycota</taxon>
        <taxon>Pezizomycotina</taxon>
        <taxon>Leotiomycetes</taxon>
        <taxon>Helotiales</taxon>
        <taxon>Mollisiaceae</taxon>
        <taxon>Mollisia</taxon>
    </lineage>
</organism>
<dbReference type="Proteomes" id="UP000070700">
    <property type="component" value="Unassembled WGS sequence"/>
</dbReference>
<evidence type="ECO:0000256" key="1">
    <source>
        <dbReference type="SAM" id="MobiDB-lite"/>
    </source>
</evidence>
<reference evidence="2 3" key="1">
    <citation type="submission" date="2015-10" db="EMBL/GenBank/DDBJ databases">
        <title>Full genome of DAOMC 229536 Phialocephala scopiformis, a fungal endophyte of spruce producing the potent anti-insectan compound rugulosin.</title>
        <authorList>
            <consortium name="DOE Joint Genome Institute"/>
            <person name="Walker A.K."/>
            <person name="Frasz S.L."/>
            <person name="Seifert K.A."/>
            <person name="Miller J.D."/>
            <person name="Mondo S.J."/>
            <person name="Labutti K."/>
            <person name="Lipzen A."/>
            <person name="Dockter R."/>
            <person name="Kennedy M."/>
            <person name="Grigoriev I.V."/>
            <person name="Spatafora J.W."/>
        </authorList>
    </citation>
    <scope>NUCLEOTIDE SEQUENCE [LARGE SCALE GENOMIC DNA]</scope>
    <source>
        <strain evidence="2 3">CBS 120377</strain>
    </source>
</reference>
<dbReference type="AlphaFoldDB" id="A0A194X5L3"/>
<evidence type="ECO:0000313" key="3">
    <source>
        <dbReference type="Proteomes" id="UP000070700"/>
    </source>
</evidence>
<proteinExistence type="predicted"/>
<dbReference type="RefSeq" id="XP_018069724.1">
    <property type="nucleotide sequence ID" value="XM_018205073.1"/>
</dbReference>
<name>A0A194X5L3_MOLSC</name>
<dbReference type="EMBL" id="KQ947418">
    <property type="protein sequence ID" value="KUJ15369.1"/>
    <property type="molecule type" value="Genomic_DNA"/>
</dbReference>
<feature type="compositionally biased region" description="Polar residues" evidence="1">
    <location>
        <begin position="1"/>
        <end position="13"/>
    </location>
</feature>